<dbReference type="Proteomes" id="UP000694864">
    <property type="component" value="Chromosome 18"/>
</dbReference>
<dbReference type="RefSeq" id="XP_010482865.1">
    <property type="nucleotide sequence ID" value="XM_010484563.2"/>
</dbReference>
<dbReference type="PANTHER" id="PTHR35318">
    <property type="entry name" value="BNAA10G08410D PROTEIN"/>
    <property type="match status" value="1"/>
</dbReference>
<gene>
    <name evidence="3" type="primary">LOC104761476</name>
</gene>
<protein>
    <submittedName>
        <fullName evidence="3">Uncharacterized protein LOC104761476</fullName>
    </submittedName>
</protein>
<reference evidence="2" key="1">
    <citation type="journal article" date="2014" name="Nat. Commun.">
        <title>The emerging biofuel crop Camelina sativa retains a highly undifferentiated hexaploid genome structure.</title>
        <authorList>
            <person name="Kagale S."/>
            <person name="Koh C."/>
            <person name="Nixon J."/>
            <person name="Bollina V."/>
            <person name="Clarke W.E."/>
            <person name="Tuteja R."/>
            <person name="Spillane C."/>
            <person name="Robinson S.J."/>
            <person name="Links M.G."/>
            <person name="Clarke C."/>
            <person name="Higgins E.E."/>
            <person name="Huebert T."/>
            <person name="Sharpe A.G."/>
            <person name="Parkin I.A."/>
        </authorList>
    </citation>
    <scope>NUCLEOTIDE SEQUENCE [LARGE SCALE GENOMIC DNA]</scope>
    <source>
        <strain evidence="2">cv. DH55</strain>
    </source>
</reference>
<name>A0ABM0X9Z6_CAMSA</name>
<evidence type="ECO:0000256" key="1">
    <source>
        <dbReference type="SAM" id="MobiDB-lite"/>
    </source>
</evidence>
<accession>A0ABM0X9Z6</accession>
<reference evidence="3" key="2">
    <citation type="submission" date="2025-08" db="UniProtKB">
        <authorList>
            <consortium name="RefSeq"/>
        </authorList>
    </citation>
    <scope>IDENTIFICATION</scope>
    <source>
        <tissue evidence="3">Leaf</tissue>
    </source>
</reference>
<evidence type="ECO:0000313" key="3">
    <source>
        <dbReference type="RefSeq" id="XP_010482865.1"/>
    </source>
</evidence>
<dbReference type="GeneID" id="104761476"/>
<proteinExistence type="predicted"/>
<feature type="compositionally biased region" description="Basic and acidic residues" evidence="1">
    <location>
        <begin position="75"/>
        <end position="91"/>
    </location>
</feature>
<evidence type="ECO:0000313" key="2">
    <source>
        <dbReference type="Proteomes" id="UP000694864"/>
    </source>
</evidence>
<organism evidence="2 3">
    <name type="scientific">Camelina sativa</name>
    <name type="common">False flax</name>
    <name type="synonym">Myagrum sativum</name>
    <dbReference type="NCBI Taxonomy" id="90675"/>
    <lineage>
        <taxon>Eukaryota</taxon>
        <taxon>Viridiplantae</taxon>
        <taxon>Streptophyta</taxon>
        <taxon>Embryophyta</taxon>
        <taxon>Tracheophyta</taxon>
        <taxon>Spermatophyta</taxon>
        <taxon>Magnoliopsida</taxon>
        <taxon>eudicotyledons</taxon>
        <taxon>Gunneridae</taxon>
        <taxon>Pentapetalae</taxon>
        <taxon>rosids</taxon>
        <taxon>malvids</taxon>
        <taxon>Brassicales</taxon>
        <taxon>Brassicaceae</taxon>
        <taxon>Camelineae</taxon>
        <taxon>Camelina</taxon>
    </lineage>
</organism>
<feature type="compositionally biased region" description="Basic residues" evidence="1">
    <location>
        <begin position="38"/>
        <end position="47"/>
    </location>
</feature>
<dbReference type="PANTHER" id="PTHR35318:SF2">
    <property type="entry name" value="OS08G0138900 PROTEIN"/>
    <property type="match status" value="1"/>
</dbReference>
<feature type="region of interest" description="Disordered" evidence="1">
    <location>
        <begin position="19"/>
        <end position="52"/>
    </location>
</feature>
<sequence length="133" mass="14851">MKFLLELVVPCFGSQQFQESTAATADDSVSEETQTLMKQRRRRKRVRVAGQPGQIAEWRPSLSVISETKPAITEKSVKDEEKKKVRRKSEGNDGGDATSSRSGGGHVRFRSDDFGRNAFEPVIPAFSPTPFMF</sequence>
<keyword evidence="2" id="KW-1185">Reference proteome</keyword>
<feature type="region of interest" description="Disordered" evidence="1">
    <location>
        <begin position="69"/>
        <end position="122"/>
    </location>
</feature>